<sequence>RIPLGSAERAILGGSEELEMMLLQKPGGKESEAPKRILWEKGSTPSPSAPHNILNNWQDQQPPFAEEDAYTLPDMVPEHQTMAETATEMHTLAPAPVKHQVPNHAQEDPYALHDLVNEDQLVEESTTEMQTLPPAPVKHQGQNNVQELTTTPQEDVVMTSEEIVAVKQEEGAKRLCQAPANVVPNPSEGMIDVDAIQSTPNNDTPTKVKDGVTKPQCSKDTRQVQALKGPKK</sequence>
<feature type="region of interest" description="Disordered" evidence="1">
    <location>
        <begin position="180"/>
        <end position="232"/>
    </location>
</feature>
<feature type="region of interest" description="Disordered" evidence="1">
    <location>
        <begin position="122"/>
        <end position="153"/>
    </location>
</feature>
<dbReference type="Proteomes" id="UP000076798">
    <property type="component" value="Unassembled WGS sequence"/>
</dbReference>
<organism evidence="2 3">
    <name type="scientific">Sistotremastrum suecicum HHB10207 ss-3</name>
    <dbReference type="NCBI Taxonomy" id="1314776"/>
    <lineage>
        <taxon>Eukaryota</taxon>
        <taxon>Fungi</taxon>
        <taxon>Dikarya</taxon>
        <taxon>Basidiomycota</taxon>
        <taxon>Agaricomycotina</taxon>
        <taxon>Agaricomycetes</taxon>
        <taxon>Sistotremastrales</taxon>
        <taxon>Sistotremastraceae</taxon>
        <taxon>Sistotremastrum</taxon>
    </lineage>
</organism>
<proteinExistence type="predicted"/>
<evidence type="ECO:0000256" key="1">
    <source>
        <dbReference type="SAM" id="MobiDB-lite"/>
    </source>
</evidence>
<feature type="compositionally biased region" description="Basic and acidic residues" evidence="1">
    <location>
        <begin position="206"/>
        <end position="222"/>
    </location>
</feature>
<evidence type="ECO:0000313" key="3">
    <source>
        <dbReference type="Proteomes" id="UP000076798"/>
    </source>
</evidence>
<reference evidence="2 3" key="1">
    <citation type="journal article" date="2016" name="Mol. Biol. Evol.">
        <title>Comparative Genomics of Early-Diverging Mushroom-Forming Fungi Provides Insights into the Origins of Lignocellulose Decay Capabilities.</title>
        <authorList>
            <person name="Nagy L.G."/>
            <person name="Riley R."/>
            <person name="Tritt A."/>
            <person name="Adam C."/>
            <person name="Daum C."/>
            <person name="Floudas D."/>
            <person name="Sun H."/>
            <person name="Yadav J.S."/>
            <person name="Pangilinan J."/>
            <person name="Larsson K.H."/>
            <person name="Matsuura K."/>
            <person name="Barry K."/>
            <person name="Labutti K."/>
            <person name="Kuo R."/>
            <person name="Ohm R.A."/>
            <person name="Bhattacharya S.S."/>
            <person name="Shirouzu T."/>
            <person name="Yoshinaga Y."/>
            <person name="Martin F.M."/>
            <person name="Grigoriev I.V."/>
            <person name="Hibbett D.S."/>
        </authorList>
    </citation>
    <scope>NUCLEOTIDE SEQUENCE [LARGE SCALE GENOMIC DNA]</scope>
    <source>
        <strain evidence="2 3">HHB10207 ss-3</strain>
    </source>
</reference>
<feature type="non-terminal residue" evidence="2">
    <location>
        <position position="1"/>
    </location>
</feature>
<keyword evidence="3" id="KW-1185">Reference proteome</keyword>
<name>A0A165WHH6_9AGAM</name>
<feature type="compositionally biased region" description="Polar residues" evidence="1">
    <location>
        <begin position="196"/>
        <end position="205"/>
    </location>
</feature>
<feature type="compositionally biased region" description="Polar residues" evidence="1">
    <location>
        <begin position="140"/>
        <end position="153"/>
    </location>
</feature>
<accession>A0A165WHH6</accession>
<protein>
    <submittedName>
        <fullName evidence="2">Uncharacterized protein</fullName>
    </submittedName>
</protein>
<evidence type="ECO:0000313" key="2">
    <source>
        <dbReference type="EMBL" id="KZT31156.1"/>
    </source>
</evidence>
<gene>
    <name evidence="2" type="ORF">SISSUDRAFT_1038651</name>
</gene>
<dbReference type="AlphaFoldDB" id="A0A165WHH6"/>
<dbReference type="EMBL" id="KV428795">
    <property type="protein sequence ID" value="KZT31156.1"/>
    <property type="molecule type" value="Genomic_DNA"/>
</dbReference>